<evidence type="ECO:0000256" key="4">
    <source>
        <dbReference type="SAM" id="MobiDB-lite"/>
    </source>
</evidence>
<sequence>MAPHKGPASLTDSERFSSDGSNTSKGGLNNSKDHGTKKLRTPLLPSSSRRRVGIATDGAITRGGTMTSTRKSSSFHVEESSRRASSCSSSHVVKNGKSLDASSGRGERQQQQQRRPPRKYIQESPPPESSKPPPRQQDDTASSSSGTPPPKRPPRRYVQQCNASSTSSSSSASSRQPKERRHSSSILRTSKVDEEPPKQQQQHPSKGDDEANIQALLRENEALEAERATMEKYKRMYEAILEDPENAFLFETTSTTCASVLGGVHKNTHEGEETKSREEGEDTFTTAINVEELIRGLKLKDLLHESSAQLGSSTGSESVSVLSEIRQGEAAVRTARASVSALEHIDEERRVVGVKSGGRSGGGKRGGVESTGGKSRGEDGTRRKSRCASGRGGGVDGSRQSCRDEEVSEEQRVKSRAGSKRGGLESSIKSHSSEDAGSSEQRVKSRAGSKKGGLESSIKSHSSEDAGNSEQRVKSRSNSKRGGLDSSIKSHPSDDVGTEQRVKSRSNSKRGGLDSSIKSHPSDYPARSGEEPRRKPSQRRSIQDPNLNASTTSEKSTRSSSSRYDPSKDDRDAVSISSNASRSSSRMRGLLNRFSFSSNADDDMATDGDEDVVPDLSGHSTLEKKEKRGLFRTMKKFGQKVSKVFVPSGPGGIKRYKVGEVARYNIGKIRDSFESFDPCDPTVEVTIIAVHIDAVLEIPYYTIQLPDGSRKQTNMENLIPLEDYNNGTRPYSRIKEKRSSSRRRSSRRDPDEEDDDDDRSVHSNKSSRSVQSNRSSSSRRSSRQPEESDNSPTGNSLDNRDRQSSRSSSRHRNEDRGRYESTSRNRSSSHHQEDRERGSGSRRSKSYRDEDDDNYRPKVDAMRGGGMAAPDNSANLRRSETLSKTGKDDKGSDDEEPVIIKLSSRNSVGGSFALDAAVAAAVGARRSAAVSVSSSRSCCTDSYKWSAPESPVKKESQDTTKPPVVVELSQKKSQSATKSSVVVDFPHGMIKHAKSVDDATVRLSRCGSEQRRSRSTGPPREKPLPHGSCSKCDGCHLAVDCPIYLKDREKHKDAWRYYADKNKKKQMGEDGGNKRVKAKRIKQPADGNCLFHSLVYCLNSMKDGRMISSSMSVSSSSSTTSSCVPPPLTAKYLRRKIASFVGANPNLLIAEDPLKEWILWDSGKSVQDYAAAMAVGGWGGGVEIAACSHMYNVNIHVYETDPKSDEFVRISCFNLDSPKRRKTLHVLYHGRNHYDALQLK</sequence>
<name>A0ABD3QZB0_9STRA</name>
<gene>
    <name evidence="6" type="ORF">HJC23_005853</name>
</gene>
<keyword evidence="7" id="KW-1185">Reference proteome</keyword>
<organism evidence="6 7">
    <name type="scientific">Cyclotella cryptica</name>
    <dbReference type="NCBI Taxonomy" id="29204"/>
    <lineage>
        <taxon>Eukaryota</taxon>
        <taxon>Sar</taxon>
        <taxon>Stramenopiles</taxon>
        <taxon>Ochrophyta</taxon>
        <taxon>Bacillariophyta</taxon>
        <taxon>Coscinodiscophyceae</taxon>
        <taxon>Thalassiosirophycidae</taxon>
        <taxon>Stephanodiscales</taxon>
        <taxon>Stephanodiscaceae</taxon>
        <taxon>Cyclotella</taxon>
    </lineage>
</organism>
<feature type="region of interest" description="Disordered" evidence="4">
    <location>
        <begin position="1"/>
        <end position="210"/>
    </location>
</feature>
<feature type="region of interest" description="Disordered" evidence="4">
    <location>
        <begin position="598"/>
        <end position="617"/>
    </location>
</feature>
<dbReference type="SUPFAM" id="SSF54001">
    <property type="entry name" value="Cysteine proteinases"/>
    <property type="match status" value="1"/>
</dbReference>
<keyword evidence="3" id="KW-0833">Ubl conjugation pathway</keyword>
<feature type="compositionally biased region" description="Basic and acidic residues" evidence="4">
    <location>
        <begin position="491"/>
        <end position="502"/>
    </location>
</feature>
<feature type="compositionally biased region" description="Low complexity" evidence="4">
    <location>
        <begin position="763"/>
        <end position="779"/>
    </location>
</feature>
<feature type="compositionally biased region" description="Polar residues" evidence="4">
    <location>
        <begin position="427"/>
        <end position="440"/>
    </location>
</feature>
<feature type="compositionally biased region" description="Polar residues" evidence="4">
    <location>
        <begin position="64"/>
        <end position="75"/>
    </location>
</feature>
<feature type="compositionally biased region" description="Pro residues" evidence="4">
    <location>
        <begin position="124"/>
        <end position="135"/>
    </location>
</feature>
<feature type="compositionally biased region" description="Basic and acidic residues" evidence="4">
    <location>
        <begin position="877"/>
        <end position="890"/>
    </location>
</feature>
<feature type="compositionally biased region" description="Low complexity" evidence="4">
    <location>
        <begin position="163"/>
        <end position="174"/>
    </location>
</feature>
<evidence type="ECO:0000256" key="3">
    <source>
        <dbReference type="RuleBase" id="RU367104"/>
    </source>
</evidence>
<evidence type="ECO:0000313" key="7">
    <source>
        <dbReference type="Proteomes" id="UP001516023"/>
    </source>
</evidence>
<feature type="compositionally biased region" description="Basic and acidic residues" evidence="4">
    <location>
        <begin position="401"/>
        <end position="413"/>
    </location>
</feature>
<feature type="region of interest" description="Disordered" evidence="4">
    <location>
        <begin position="350"/>
        <end position="586"/>
    </location>
</feature>
<dbReference type="GO" id="GO:0004843">
    <property type="term" value="F:cysteine-type deubiquitinase activity"/>
    <property type="evidence" value="ECO:0007669"/>
    <property type="project" value="UniProtKB-UniRule"/>
</dbReference>
<dbReference type="AlphaFoldDB" id="A0ABD3QZB0"/>
<comment type="caution">
    <text evidence="6">The sequence shown here is derived from an EMBL/GenBank/DDBJ whole genome shotgun (WGS) entry which is preliminary data.</text>
</comment>
<reference evidence="6 7" key="1">
    <citation type="journal article" date="2020" name="G3 (Bethesda)">
        <title>Improved Reference Genome for Cyclotella cryptica CCMP332, a Model for Cell Wall Morphogenesis, Salinity Adaptation, and Lipid Production in Diatoms (Bacillariophyta).</title>
        <authorList>
            <person name="Roberts W.R."/>
            <person name="Downey K.M."/>
            <person name="Ruck E.C."/>
            <person name="Traller J.C."/>
            <person name="Alverson A.J."/>
        </authorList>
    </citation>
    <scope>NUCLEOTIDE SEQUENCE [LARGE SCALE GENOMIC DNA]</scope>
    <source>
        <strain evidence="6 7">CCMP332</strain>
    </source>
</reference>
<keyword evidence="3" id="KW-0788">Thiol protease</keyword>
<protein>
    <recommendedName>
        <fullName evidence="3">Ubiquitin thioesterase OTU</fullName>
        <ecNumber evidence="3">3.4.19.12</ecNumber>
    </recommendedName>
</protein>
<feature type="compositionally biased region" description="Low complexity" evidence="4">
    <location>
        <begin position="550"/>
        <end position="564"/>
    </location>
</feature>
<dbReference type="PANTHER" id="PTHR13312">
    <property type="entry name" value="HIV-INDUCED PROTEIN-7-LIKE PROTEASE"/>
    <property type="match status" value="1"/>
</dbReference>
<feature type="compositionally biased region" description="Gly residues" evidence="4">
    <location>
        <begin position="355"/>
        <end position="365"/>
    </location>
</feature>
<evidence type="ECO:0000256" key="2">
    <source>
        <dbReference type="ARBA" id="ARBA00022801"/>
    </source>
</evidence>
<dbReference type="PROSITE" id="PS50802">
    <property type="entry name" value="OTU"/>
    <property type="match status" value="1"/>
</dbReference>
<dbReference type="GO" id="GO:0005737">
    <property type="term" value="C:cytoplasm"/>
    <property type="evidence" value="ECO:0007669"/>
    <property type="project" value="UniProtKB-SubCell"/>
</dbReference>
<proteinExistence type="predicted"/>
<feature type="domain" description="OTU" evidence="5">
    <location>
        <begin position="1078"/>
        <end position="1240"/>
    </location>
</feature>
<comment type="catalytic activity">
    <reaction evidence="1 3">
        <text>Thiol-dependent hydrolysis of ester, thioester, amide, peptide and isopeptide bonds formed by the C-terminal Gly of ubiquitin (a 76-residue protein attached to proteins as an intracellular targeting signal).</text>
        <dbReference type="EC" id="3.4.19.12"/>
    </reaction>
</comment>
<dbReference type="Pfam" id="PF02338">
    <property type="entry name" value="OTU"/>
    <property type="match status" value="1"/>
</dbReference>
<comment type="subcellular location">
    <subcellularLocation>
        <location evidence="3">Cytoplasm</location>
    </subcellularLocation>
</comment>
<feature type="region of interest" description="Disordered" evidence="4">
    <location>
        <begin position="941"/>
        <end position="979"/>
    </location>
</feature>
<dbReference type="InterPro" id="IPR038765">
    <property type="entry name" value="Papain-like_cys_pep_sf"/>
</dbReference>
<dbReference type="EMBL" id="JABMIG020000002">
    <property type="protein sequence ID" value="KAL3805609.1"/>
    <property type="molecule type" value="Genomic_DNA"/>
</dbReference>
<accession>A0ABD3QZB0</accession>
<evidence type="ECO:0000313" key="6">
    <source>
        <dbReference type="EMBL" id="KAL3805609.1"/>
    </source>
</evidence>
<dbReference type="PANTHER" id="PTHR13312:SF0">
    <property type="entry name" value="UBIQUITIN THIOESTERASE OTU1"/>
    <property type="match status" value="1"/>
</dbReference>
<feature type="region of interest" description="Disordered" evidence="4">
    <location>
        <begin position="1001"/>
        <end position="1027"/>
    </location>
</feature>
<dbReference type="CDD" id="cd22744">
    <property type="entry name" value="OTU"/>
    <property type="match status" value="1"/>
</dbReference>
<feature type="region of interest" description="Disordered" evidence="4">
    <location>
        <begin position="719"/>
        <end position="896"/>
    </location>
</feature>
<dbReference type="EC" id="3.4.19.12" evidence="3"/>
<evidence type="ECO:0000256" key="1">
    <source>
        <dbReference type="ARBA" id="ARBA00000707"/>
    </source>
</evidence>
<feature type="compositionally biased region" description="Basic and acidic residues" evidence="4">
    <location>
        <begin position="811"/>
        <end position="823"/>
    </location>
</feature>
<keyword evidence="3" id="KW-0963">Cytoplasm</keyword>
<feature type="compositionally biased region" description="Basic and acidic residues" evidence="4">
    <location>
        <begin position="830"/>
        <end position="839"/>
    </location>
</feature>
<feature type="compositionally biased region" description="Polar residues" evidence="4">
    <location>
        <begin position="457"/>
        <end position="470"/>
    </location>
</feature>
<evidence type="ECO:0000259" key="5">
    <source>
        <dbReference type="PROSITE" id="PS50802"/>
    </source>
</evidence>
<feature type="compositionally biased region" description="Acidic residues" evidence="4">
    <location>
        <begin position="600"/>
        <end position="613"/>
    </location>
</feature>
<feature type="compositionally biased region" description="Polar residues" evidence="4">
    <location>
        <begin position="18"/>
        <end position="30"/>
    </location>
</feature>
<feature type="compositionally biased region" description="Low complexity" evidence="4">
    <location>
        <begin position="575"/>
        <end position="586"/>
    </location>
</feature>
<feature type="compositionally biased region" description="Polar residues" evidence="4">
    <location>
        <begin position="539"/>
        <end position="549"/>
    </location>
</feature>
<dbReference type="InterPro" id="IPR003323">
    <property type="entry name" value="OTU_dom"/>
</dbReference>
<dbReference type="Gene3D" id="3.90.70.80">
    <property type="match status" value="1"/>
</dbReference>
<comment type="function">
    <text evidence="3">Hydrolase that can remove conjugated ubiquitin from proteins and may therefore play an important regulatory role at the level of protein turnover by preventing degradation.</text>
</comment>
<keyword evidence="2 3" id="KW-0378">Hydrolase</keyword>
<keyword evidence="3" id="KW-0645">Protease</keyword>
<dbReference type="Proteomes" id="UP001516023">
    <property type="component" value="Unassembled WGS sequence"/>
</dbReference>